<name>A0AB39MJ03_9ACTN</name>
<protein>
    <submittedName>
        <fullName evidence="2">Uncharacterized protein</fullName>
    </submittedName>
</protein>
<gene>
    <name evidence="2" type="ORF">AB5J58_42160</name>
</gene>
<evidence type="ECO:0000256" key="1">
    <source>
        <dbReference type="SAM" id="Phobius"/>
    </source>
</evidence>
<dbReference type="RefSeq" id="WP_369191342.1">
    <property type="nucleotide sequence ID" value="NZ_CP163431.1"/>
</dbReference>
<accession>A0AB39MJ03</accession>
<keyword evidence="1" id="KW-1133">Transmembrane helix</keyword>
<dbReference type="InterPro" id="IPR045428">
    <property type="entry name" value="EACC1"/>
</dbReference>
<feature type="transmembrane region" description="Helical" evidence="1">
    <location>
        <begin position="60"/>
        <end position="82"/>
    </location>
</feature>
<dbReference type="AlphaFoldDB" id="A0AB39MJ03"/>
<keyword evidence="1" id="KW-0812">Transmembrane</keyword>
<evidence type="ECO:0000313" key="2">
    <source>
        <dbReference type="EMBL" id="XDQ06376.1"/>
    </source>
</evidence>
<dbReference type="EMBL" id="CP163431">
    <property type="protein sequence ID" value="XDQ06376.1"/>
    <property type="molecule type" value="Genomic_DNA"/>
</dbReference>
<sequence>MDGTVEVVLSVTGEGSANLRATELRHLWQYLTDRPELRGRVTRHTTDETDTGHLGPLTDALVAALEPGGAFTVLAGAVVAWIKFRPRTESIRLNVRRSDGSRVEIELKRQQAKEYDAVDRMVRAALQPPPSPQTTSPDSTA</sequence>
<reference evidence="2" key="1">
    <citation type="submission" date="2024-07" db="EMBL/GenBank/DDBJ databases">
        <authorList>
            <person name="Yu S.T."/>
        </authorList>
    </citation>
    <scope>NUCLEOTIDE SEQUENCE</scope>
    <source>
        <strain evidence="2">R08</strain>
    </source>
</reference>
<keyword evidence="1" id="KW-0472">Membrane</keyword>
<proteinExistence type="predicted"/>
<dbReference type="Pfam" id="PF19953">
    <property type="entry name" value="EACC1"/>
    <property type="match status" value="1"/>
</dbReference>
<organism evidence="2">
    <name type="scientific">Streptomyces sp. R08</name>
    <dbReference type="NCBI Taxonomy" id="3238624"/>
    <lineage>
        <taxon>Bacteria</taxon>
        <taxon>Bacillati</taxon>
        <taxon>Actinomycetota</taxon>
        <taxon>Actinomycetes</taxon>
        <taxon>Kitasatosporales</taxon>
        <taxon>Streptomycetaceae</taxon>
        <taxon>Streptomyces</taxon>
    </lineage>
</organism>